<sequence length="393" mass="46001">MSEHVINQHYIPQCVLKHFSNSKNQVVEALVDLKRIYKTNYRQSMSERYTYEHPALEKNKLEKYFSKIEGYFSDVINNILNKIKEFEEGHIEFREITILVERYMREFIIFYYRSGALLHEFSFMQKIEHTKINFLLNNIMSSRYIRDLSKTITEYYTLSIIKSEDMHFLLSDQYLSTAALGIKGRFLNVSNRHIGFKEVILFIPLSSKYYIVYSNGHQPLYIEPNKVNTLTDTQIKEVNKTIINNSYKKCIGFNENAINDAIGDFESKSVGISLGQLESGGKTGATLKKELFFYKSDEDKWDFFTKYKFVNYKSTKRNDNCPCKSGKKFKKCCIDNHTASTKIMNQLDLIDKNPSSILVHPSATAERGIAEFSPQKQDPRNLKFNWDNLLSRF</sequence>
<proteinExistence type="predicted"/>
<dbReference type="SUPFAM" id="SSF103642">
    <property type="entry name" value="Sec-C motif"/>
    <property type="match status" value="1"/>
</dbReference>
<comment type="caution">
    <text evidence="1">The sequence shown here is derived from an EMBL/GenBank/DDBJ whole genome shotgun (WGS) entry which is preliminary data.</text>
</comment>
<dbReference type="AlphaFoldDB" id="A0ABC9QVX9"/>
<evidence type="ECO:0008006" key="3">
    <source>
        <dbReference type="Google" id="ProtNLM"/>
    </source>
</evidence>
<gene>
    <name evidence="1" type="ORF">III_05386</name>
</gene>
<accession>A0ABC9QVX9</accession>
<dbReference type="Pfam" id="PF02810">
    <property type="entry name" value="SEC-C"/>
    <property type="match status" value="1"/>
</dbReference>
<reference evidence="1 2" key="1">
    <citation type="submission" date="2012-04" db="EMBL/GenBank/DDBJ databases">
        <title>The Genome Sequence of Bacillus cereus VD078.</title>
        <authorList>
            <consortium name="The Broad Institute Genome Sequencing Platform"/>
            <consortium name="The Broad Institute Genome Sequencing Center for Infectious Disease"/>
            <person name="Feldgarden M."/>
            <person name="Van der Auwera G.A."/>
            <person name="Mahillon J."/>
            <person name="Duprez V."/>
            <person name="Timmery S."/>
            <person name="Mattelet C."/>
            <person name="Dierick K."/>
            <person name="Sun M."/>
            <person name="Yu Z."/>
            <person name="Zhu L."/>
            <person name="Hu X."/>
            <person name="Shank E.B."/>
            <person name="Swiecicka I."/>
            <person name="Hansen B.M."/>
            <person name="Andrup L."/>
            <person name="Young S.K."/>
            <person name="Zeng Q."/>
            <person name="Gargeya S."/>
            <person name="Fitzgerald M."/>
            <person name="Haas B."/>
            <person name="Abouelleil A."/>
            <person name="Alvarado L."/>
            <person name="Arachchi H.M."/>
            <person name="Berlin A."/>
            <person name="Chapman S.B."/>
            <person name="Goldberg J."/>
            <person name="Griggs A."/>
            <person name="Gujja S."/>
            <person name="Hansen M."/>
            <person name="Howarth C."/>
            <person name="Imamovic A."/>
            <person name="Larimer J."/>
            <person name="McCowen C."/>
            <person name="Montmayeur A."/>
            <person name="Murphy C."/>
            <person name="Neiman D."/>
            <person name="Pearson M."/>
            <person name="Priest M."/>
            <person name="Roberts A."/>
            <person name="Saif S."/>
            <person name="Shea T."/>
            <person name="Sisk P."/>
            <person name="Sykes S."/>
            <person name="Wortman J."/>
            <person name="Nusbaum C."/>
            <person name="Birren B."/>
        </authorList>
    </citation>
    <scope>NUCLEOTIDE SEQUENCE [LARGE SCALE GENOMIC DNA]</scope>
    <source>
        <strain evidence="1 2">VD078</strain>
    </source>
</reference>
<evidence type="ECO:0000313" key="1">
    <source>
        <dbReference type="EMBL" id="EJR31160.1"/>
    </source>
</evidence>
<organism evidence="1 2">
    <name type="scientific">Bacillus mycoides</name>
    <dbReference type="NCBI Taxonomy" id="1405"/>
    <lineage>
        <taxon>Bacteria</taxon>
        <taxon>Bacillati</taxon>
        <taxon>Bacillota</taxon>
        <taxon>Bacilli</taxon>
        <taxon>Bacillales</taxon>
        <taxon>Bacillaceae</taxon>
        <taxon>Bacillus</taxon>
        <taxon>Bacillus cereus group</taxon>
    </lineage>
</organism>
<dbReference type="Pfam" id="PF14022">
    <property type="entry name" value="DUF4238"/>
    <property type="match status" value="2"/>
</dbReference>
<name>A0ABC9QVX9_BACMY</name>
<dbReference type="Proteomes" id="UP000006976">
    <property type="component" value="Unassembled WGS sequence"/>
</dbReference>
<dbReference type="EMBL" id="AHEV01000043">
    <property type="protein sequence ID" value="EJR31160.1"/>
    <property type="molecule type" value="Genomic_DNA"/>
</dbReference>
<dbReference type="InterPro" id="IPR004027">
    <property type="entry name" value="SEC_C_motif"/>
</dbReference>
<dbReference type="Gene3D" id="3.10.450.50">
    <property type="match status" value="1"/>
</dbReference>
<protein>
    <recommendedName>
        <fullName evidence="3">SEC-C motif-containing protein</fullName>
    </recommendedName>
</protein>
<dbReference type="InterPro" id="IPR025332">
    <property type="entry name" value="DUF4238"/>
</dbReference>
<evidence type="ECO:0000313" key="2">
    <source>
        <dbReference type="Proteomes" id="UP000006976"/>
    </source>
</evidence>